<dbReference type="InterPro" id="IPR016166">
    <property type="entry name" value="FAD-bd_PCMH"/>
</dbReference>
<organism evidence="10 11">
    <name type="scientific">Dimargaris cristalligena</name>
    <dbReference type="NCBI Taxonomy" id="215637"/>
    <lineage>
        <taxon>Eukaryota</taxon>
        <taxon>Fungi</taxon>
        <taxon>Fungi incertae sedis</taxon>
        <taxon>Zoopagomycota</taxon>
        <taxon>Kickxellomycotina</taxon>
        <taxon>Dimargaritomycetes</taxon>
        <taxon>Dimargaritales</taxon>
        <taxon>Dimargaritaceae</taxon>
        <taxon>Dimargaris</taxon>
    </lineage>
</organism>
<evidence type="ECO:0000256" key="8">
    <source>
        <dbReference type="SAM" id="SignalP"/>
    </source>
</evidence>
<dbReference type="PANTHER" id="PTHR43716:SF1">
    <property type="entry name" value="D-2-HYDROXYGLUTARATE DEHYDROGENASE, MITOCHONDRIAL"/>
    <property type="match status" value="1"/>
</dbReference>
<dbReference type="Pfam" id="PF01565">
    <property type="entry name" value="FAD_binding_4"/>
    <property type="match status" value="1"/>
</dbReference>
<dbReference type="InterPro" id="IPR004113">
    <property type="entry name" value="FAD-bd_oxidored_4_C"/>
</dbReference>
<evidence type="ECO:0000256" key="2">
    <source>
        <dbReference type="ARBA" id="ARBA00008000"/>
    </source>
</evidence>
<dbReference type="FunFam" id="3.30.70.2190:FF:000001">
    <property type="entry name" value="D-2-hydroxyglutarate dehydrogenase mitochondrial"/>
    <property type="match status" value="1"/>
</dbReference>
<dbReference type="Proteomes" id="UP000268162">
    <property type="component" value="Unassembled WGS sequence"/>
</dbReference>
<dbReference type="InterPro" id="IPR051264">
    <property type="entry name" value="FAD-oxidored/transferase_4"/>
</dbReference>
<evidence type="ECO:0000256" key="6">
    <source>
        <dbReference type="ARBA" id="ARBA00051436"/>
    </source>
</evidence>
<dbReference type="GO" id="GO:0071949">
    <property type="term" value="F:FAD binding"/>
    <property type="evidence" value="ECO:0007669"/>
    <property type="project" value="InterPro"/>
</dbReference>
<sequence>MSFLSSALCLRSLPLTRPALALALAQSACRWSVRPTPGPPFCRLPSIRSISTYPPSWAAALLKRNPQFKSLDWTDVQAFRTILPSPGGVLTSIRDPTNPDATTSSSSSASVSADQLDSQEALQAYNTDWLKLYRGQAPVVLFPETTAHVAAILRYCQEHRLAVVPQGGNTCVTGASVPVFDELILNLAKLNRVRQFDPVGGVLVSDAGCILQNLEAYVEPRGFTMPLDLAAKGSCQIGGNVATNAGGVHFLKYGSLHGSVLGLEVVLPSGEVMDLLSTLRKDSTGYDLKQLFIGAEGTLGVITGVALQTAPFLPVAVLLGLNSYKQALDTYALAQKHIYQNLSAFEFWDRECFNYLLESGANAPSEPFASTYPYYILVESSSSDEDQNQESLSKFLDILLQNKLMGDGTISFDQSQFNRLWAYRESIPSAVLRHPSLAYDLTLDYPHFYQVVEVLRDRLRQMGLYDGYKGRGNVQAIAGLGHFGDGNIHVCVVAKDLNKEVFEAVEPFIYEWAAERGGSISAEHGLGILKAPYLHYTRSEVVIRTMRQIKTVFDPHGIMNPYKVLT</sequence>
<dbReference type="PROSITE" id="PS51387">
    <property type="entry name" value="FAD_PCMH"/>
    <property type="match status" value="1"/>
</dbReference>
<dbReference type="InterPro" id="IPR006094">
    <property type="entry name" value="Oxid_FAD_bind_N"/>
</dbReference>
<keyword evidence="5" id="KW-0560">Oxidoreductase</keyword>
<feature type="domain" description="FAD-binding PCMH-type" evidence="9">
    <location>
        <begin position="133"/>
        <end position="312"/>
    </location>
</feature>
<reference evidence="11" key="1">
    <citation type="journal article" date="2018" name="Nat. Microbiol.">
        <title>Leveraging single-cell genomics to expand the fungal tree of life.</title>
        <authorList>
            <person name="Ahrendt S.R."/>
            <person name="Quandt C.A."/>
            <person name="Ciobanu D."/>
            <person name="Clum A."/>
            <person name="Salamov A."/>
            <person name="Andreopoulos B."/>
            <person name="Cheng J.F."/>
            <person name="Woyke T."/>
            <person name="Pelin A."/>
            <person name="Henrissat B."/>
            <person name="Reynolds N.K."/>
            <person name="Benny G.L."/>
            <person name="Smith M.E."/>
            <person name="James T.Y."/>
            <person name="Grigoriev I.V."/>
        </authorList>
    </citation>
    <scope>NUCLEOTIDE SEQUENCE [LARGE SCALE GENOMIC DNA]</scope>
    <source>
        <strain evidence="11">RSA 468</strain>
    </source>
</reference>
<dbReference type="FunFam" id="3.30.43.10:FF:000011">
    <property type="entry name" value="D-lactate dehydrogenase (Cytochrome)"/>
    <property type="match status" value="1"/>
</dbReference>
<dbReference type="InterPro" id="IPR036318">
    <property type="entry name" value="FAD-bd_PCMH-like_sf"/>
</dbReference>
<comment type="catalytic activity">
    <reaction evidence="6">
        <text>(R)-lactate + 2 Fe(III)-[cytochrome c] = 2 Fe(II)-[cytochrome c] + pyruvate + 2 H(+)</text>
        <dbReference type="Rhea" id="RHEA:13521"/>
        <dbReference type="Rhea" id="RHEA-COMP:10350"/>
        <dbReference type="Rhea" id="RHEA-COMP:14399"/>
        <dbReference type="ChEBI" id="CHEBI:15361"/>
        <dbReference type="ChEBI" id="CHEBI:15378"/>
        <dbReference type="ChEBI" id="CHEBI:16004"/>
        <dbReference type="ChEBI" id="CHEBI:29033"/>
        <dbReference type="ChEBI" id="CHEBI:29034"/>
        <dbReference type="EC" id="1.1.2.4"/>
    </reaction>
</comment>
<feature type="region of interest" description="Disordered" evidence="7">
    <location>
        <begin position="90"/>
        <end position="114"/>
    </location>
</feature>
<dbReference type="Gene3D" id="3.30.70.2190">
    <property type="match status" value="1"/>
</dbReference>
<feature type="signal peptide" evidence="8">
    <location>
        <begin position="1"/>
        <end position="21"/>
    </location>
</feature>
<dbReference type="PANTHER" id="PTHR43716">
    <property type="entry name" value="D-2-HYDROXYGLUTARATE DEHYDROGENASE, MITOCHONDRIAL"/>
    <property type="match status" value="1"/>
</dbReference>
<keyword evidence="8" id="KW-0732">Signal</keyword>
<dbReference type="InterPro" id="IPR016171">
    <property type="entry name" value="Vanillyl_alc_oxidase_C-sub2"/>
</dbReference>
<evidence type="ECO:0000256" key="1">
    <source>
        <dbReference type="ARBA" id="ARBA00001974"/>
    </source>
</evidence>
<keyword evidence="3" id="KW-0285">Flavoprotein</keyword>
<evidence type="ECO:0000259" key="9">
    <source>
        <dbReference type="PROSITE" id="PS51387"/>
    </source>
</evidence>
<dbReference type="EMBL" id="ML003131">
    <property type="protein sequence ID" value="RKP34619.1"/>
    <property type="molecule type" value="Genomic_DNA"/>
</dbReference>
<dbReference type="Gene3D" id="3.30.43.10">
    <property type="entry name" value="Uridine Diphospho-n-acetylenolpyruvylglucosamine Reductase, domain 2"/>
    <property type="match status" value="1"/>
</dbReference>
<evidence type="ECO:0000313" key="11">
    <source>
        <dbReference type="Proteomes" id="UP000268162"/>
    </source>
</evidence>
<comment type="cofactor">
    <cofactor evidence="1">
        <name>FAD</name>
        <dbReference type="ChEBI" id="CHEBI:57692"/>
    </cofactor>
</comment>
<protein>
    <recommendedName>
        <fullName evidence="9">FAD-binding PCMH-type domain-containing protein</fullName>
    </recommendedName>
</protein>
<feature type="compositionally biased region" description="Low complexity" evidence="7">
    <location>
        <begin position="101"/>
        <end position="113"/>
    </location>
</feature>
<keyword evidence="11" id="KW-1185">Reference proteome</keyword>
<evidence type="ECO:0000256" key="3">
    <source>
        <dbReference type="ARBA" id="ARBA00022630"/>
    </source>
</evidence>
<evidence type="ECO:0000313" key="10">
    <source>
        <dbReference type="EMBL" id="RKP34619.1"/>
    </source>
</evidence>
<dbReference type="GO" id="GO:0005739">
    <property type="term" value="C:mitochondrion"/>
    <property type="evidence" value="ECO:0007669"/>
    <property type="project" value="TreeGrafter"/>
</dbReference>
<gene>
    <name evidence="10" type="ORF">BJ085DRAFT_14717</name>
</gene>
<dbReference type="Gene3D" id="3.30.70.2740">
    <property type="match status" value="1"/>
</dbReference>
<dbReference type="Pfam" id="PF02913">
    <property type="entry name" value="FAD-oxidase_C"/>
    <property type="match status" value="1"/>
</dbReference>
<evidence type="ECO:0000256" key="4">
    <source>
        <dbReference type="ARBA" id="ARBA00022827"/>
    </source>
</evidence>
<dbReference type="STRING" id="215637.A0A4V1J479"/>
<dbReference type="InterPro" id="IPR016164">
    <property type="entry name" value="FAD-linked_Oxase-like_C"/>
</dbReference>
<dbReference type="SUPFAM" id="SSF55103">
    <property type="entry name" value="FAD-linked oxidases, C-terminal domain"/>
    <property type="match status" value="1"/>
</dbReference>
<dbReference type="FunFam" id="1.10.45.10:FF:000001">
    <property type="entry name" value="D-lactate dehydrogenase mitochondrial"/>
    <property type="match status" value="1"/>
</dbReference>
<evidence type="ECO:0000256" key="5">
    <source>
        <dbReference type="ARBA" id="ARBA00023002"/>
    </source>
</evidence>
<name>A0A4V1J479_9FUNG</name>
<feature type="chain" id="PRO_5020543006" description="FAD-binding PCMH-type domain-containing protein" evidence="8">
    <location>
        <begin position="22"/>
        <end position="566"/>
    </location>
</feature>
<dbReference type="Gene3D" id="3.30.465.10">
    <property type="match status" value="1"/>
</dbReference>
<dbReference type="AlphaFoldDB" id="A0A4V1J479"/>
<dbReference type="InterPro" id="IPR016167">
    <property type="entry name" value="FAD-bd_PCMH_sub1"/>
</dbReference>
<dbReference type="GO" id="GO:0004458">
    <property type="term" value="F:D-lactate dehydrogenase (cytochrome) activity"/>
    <property type="evidence" value="ECO:0007669"/>
    <property type="project" value="UniProtKB-EC"/>
</dbReference>
<dbReference type="FunFam" id="3.30.465.10:FF:000001">
    <property type="entry name" value="D-2-hydroxyglutarate dehydrogenase, mitochondrial"/>
    <property type="match status" value="1"/>
</dbReference>
<dbReference type="Gene3D" id="1.10.45.10">
    <property type="entry name" value="Vanillyl-alcohol Oxidase, Chain A, domain 4"/>
    <property type="match status" value="1"/>
</dbReference>
<proteinExistence type="inferred from homology"/>
<accession>A0A4V1J479</accession>
<dbReference type="InterPro" id="IPR016169">
    <property type="entry name" value="FAD-bd_PCMH_sub2"/>
</dbReference>
<dbReference type="SUPFAM" id="SSF56176">
    <property type="entry name" value="FAD-binding/transporter-associated domain-like"/>
    <property type="match status" value="1"/>
</dbReference>
<evidence type="ECO:0000256" key="7">
    <source>
        <dbReference type="SAM" id="MobiDB-lite"/>
    </source>
</evidence>
<keyword evidence="4" id="KW-0274">FAD</keyword>
<comment type="similarity">
    <text evidence="2">Belongs to the FAD-binding oxidoreductase/transferase type 4 family.</text>
</comment>